<evidence type="ECO:0000256" key="1">
    <source>
        <dbReference type="SAM" id="Phobius"/>
    </source>
</evidence>
<dbReference type="Proteomes" id="UP001497472">
    <property type="component" value="Unassembled WGS sequence"/>
</dbReference>
<dbReference type="EMBL" id="CAVLEF010000122">
    <property type="protein sequence ID" value="CAK1551222.1"/>
    <property type="molecule type" value="Genomic_DNA"/>
</dbReference>
<gene>
    <name evidence="2" type="ORF">LNINA_LOCUS10383</name>
</gene>
<evidence type="ECO:0000313" key="2">
    <source>
        <dbReference type="EMBL" id="CAK1551222.1"/>
    </source>
</evidence>
<evidence type="ECO:0008006" key="4">
    <source>
        <dbReference type="Google" id="ProtNLM"/>
    </source>
</evidence>
<comment type="caution">
    <text evidence="2">The sequence shown here is derived from an EMBL/GenBank/DDBJ whole genome shotgun (WGS) entry which is preliminary data.</text>
</comment>
<protein>
    <recommendedName>
        <fullName evidence="4">Palmitoyltransferase</fullName>
    </recommendedName>
</protein>
<keyword evidence="1" id="KW-1133">Transmembrane helix</keyword>
<sequence>MLTCCLMLTMITMMVLGIGIGFHYCFVQNSVEAMEKAASAAGALAGRRSMPNKPVMRSVDKAVQRGFAHRLSRREADTPPISNNLTAVNSSYALDTNLTRTNISLSLNTNFTSTNATSNL</sequence>
<organism evidence="2 3">
    <name type="scientific">Leptosia nina</name>
    <dbReference type="NCBI Taxonomy" id="320188"/>
    <lineage>
        <taxon>Eukaryota</taxon>
        <taxon>Metazoa</taxon>
        <taxon>Ecdysozoa</taxon>
        <taxon>Arthropoda</taxon>
        <taxon>Hexapoda</taxon>
        <taxon>Insecta</taxon>
        <taxon>Pterygota</taxon>
        <taxon>Neoptera</taxon>
        <taxon>Endopterygota</taxon>
        <taxon>Lepidoptera</taxon>
        <taxon>Glossata</taxon>
        <taxon>Ditrysia</taxon>
        <taxon>Papilionoidea</taxon>
        <taxon>Pieridae</taxon>
        <taxon>Pierinae</taxon>
        <taxon>Leptosia</taxon>
    </lineage>
</organism>
<feature type="transmembrane region" description="Helical" evidence="1">
    <location>
        <begin position="6"/>
        <end position="27"/>
    </location>
</feature>
<reference evidence="2 3" key="1">
    <citation type="submission" date="2023-11" db="EMBL/GenBank/DDBJ databases">
        <authorList>
            <person name="Okamura Y."/>
        </authorList>
    </citation>
    <scope>NUCLEOTIDE SEQUENCE [LARGE SCALE GENOMIC DNA]</scope>
</reference>
<keyword evidence="1" id="KW-0812">Transmembrane</keyword>
<accession>A0AAV1JP45</accession>
<keyword evidence="3" id="KW-1185">Reference proteome</keyword>
<dbReference type="AlphaFoldDB" id="A0AAV1JP45"/>
<name>A0AAV1JP45_9NEOP</name>
<proteinExistence type="predicted"/>
<evidence type="ECO:0000313" key="3">
    <source>
        <dbReference type="Proteomes" id="UP001497472"/>
    </source>
</evidence>
<keyword evidence="1" id="KW-0472">Membrane</keyword>